<name>A0A4V2PHU2_PSEEN</name>
<proteinExistence type="inferred from homology"/>
<dbReference type="InterPro" id="IPR036291">
    <property type="entry name" value="NAD(P)-bd_dom_sf"/>
</dbReference>
<dbReference type="FunFam" id="3.40.50.720:FF:000084">
    <property type="entry name" value="Short-chain dehydrogenase reductase"/>
    <property type="match status" value="1"/>
</dbReference>
<evidence type="ECO:0000313" key="4">
    <source>
        <dbReference type="EMBL" id="TCK22106.1"/>
    </source>
</evidence>
<keyword evidence="2" id="KW-0560">Oxidoreductase</keyword>
<dbReference type="GO" id="GO:0016491">
    <property type="term" value="F:oxidoreductase activity"/>
    <property type="evidence" value="ECO:0007669"/>
    <property type="project" value="UniProtKB-KW"/>
</dbReference>
<organism evidence="4 5">
    <name type="scientific">Pseudonocardia endophytica</name>
    <dbReference type="NCBI Taxonomy" id="401976"/>
    <lineage>
        <taxon>Bacteria</taxon>
        <taxon>Bacillati</taxon>
        <taxon>Actinomycetota</taxon>
        <taxon>Actinomycetes</taxon>
        <taxon>Pseudonocardiales</taxon>
        <taxon>Pseudonocardiaceae</taxon>
        <taxon>Pseudonocardia</taxon>
    </lineage>
</organism>
<evidence type="ECO:0000256" key="1">
    <source>
        <dbReference type="ARBA" id="ARBA00006484"/>
    </source>
</evidence>
<dbReference type="Gene3D" id="3.40.50.720">
    <property type="entry name" value="NAD(P)-binding Rossmann-like Domain"/>
    <property type="match status" value="1"/>
</dbReference>
<dbReference type="Pfam" id="PF13561">
    <property type="entry name" value="adh_short_C2"/>
    <property type="match status" value="1"/>
</dbReference>
<evidence type="ECO:0000313" key="5">
    <source>
        <dbReference type="Proteomes" id="UP000295560"/>
    </source>
</evidence>
<dbReference type="InterPro" id="IPR002347">
    <property type="entry name" value="SDR_fam"/>
</dbReference>
<comment type="caution">
    <text evidence="4">The sequence shown here is derived from an EMBL/GenBank/DDBJ whole genome shotgun (WGS) entry which is preliminary data.</text>
</comment>
<accession>A0A4V2PHU2</accession>
<dbReference type="OrthoDB" id="286404at2"/>
<evidence type="ECO:0000256" key="2">
    <source>
        <dbReference type="ARBA" id="ARBA00023002"/>
    </source>
</evidence>
<protein>
    <submittedName>
        <fullName evidence="4">NAD(P)-dependent dehydrogenase (Short-subunit alcohol dehydrogenase family)</fullName>
    </submittedName>
</protein>
<reference evidence="4 5" key="1">
    <citation type="submission" date="2019-03" db="EMBL/GenBank/DDBJ databases">
        <title>Sequencing the genomes of 1000 actinobacteria strains.</title>
        <authorList>
            <person name="Klenk H.-P."/>
        </authorList>
    </citation>
    <scope>NUCLEOTIDE SEQUENCE [LARGE SCALE GENOMIC DNA]</scope>
    <source>
        <strain evidence="4 5">DSM 44969</strain>
    </source>
</reference>
<dbReference type="SUPFAM" id="SSF51735">
    <property type="entry name" value="NAD(P)-binding Rossmann-fold domains"/>
    <property type="match status" value="1"/>
</dbReference>
<dbReference type="PANTHER" id="PTHR24321">
    <property type="entry name" value="DEHYDROGENASES, SHORT CHAIN"/>
    <property type="match status" value="1"/>
</dbReference>
<sequence length="300" mass="30312">MSGGRRVAVVTGGASGIGRATVERLVGDGWNVVVADLNQANGDALVRDLTGTGGTEGADRGQVDFVRTDVSDEGSVEAAVARAQERFGRIDAMVNNAGVGGAFGPITELELEDWEYTFSIVSRGVFLGTKYAARAMTASGRGGSIVNTGSLAGISGGAGPQAYSAAKAGVINFTRSVAVELAAHRVRVNSVSPGFIRTPILGTGVKKIERLLGDVQPWPEVGEPTHVASVIAFLVGPDSAFVTGESINVDGGVTAAGPRVGDTIGGDPAARGLVGVARGSTGHESTVRRRTGPGTAQASG</sequence>
<dbReference type="RefSeq" id="WP_132430771.1">
    <property type="nucleotide sequence ID" value="NZ_SMFZ01000002.1"/>
</dbReference>
<evidence type="ECO:0000256" key="3">
    <source>
        <dbReference type="SAM" id="MobiDB-lite"/>
    </source>
</evidence>
<feature type="region of interest" description="Disordered" evidence="3">
    <location>
        <begin position="279"/>
        <end position="300"/>
    </location>
</feature>
<dbReference type="PRINTS" id="PR00081">
    <property type="entry name" value="GDHRDH"/>
</dbReference>
<dbReference type="Proteomes" id="UP000295560">
    <property type="component" value="Unassembled WGS sequence"/>
</dbReference>
<gene>
    <name evidence="4" type="ORF">EV378_6104</name>
</gene>
<comment type="similarity">
    <text evidence="1">Belongs to the short-chain dehydrogenases/reductases (SDR) family.</text>
</comment>
<dbReference type="CDD" id="cd05233">
    <property type="entry name" value="SDR_c"/>
    <property type="match status" value="1"/>
</dbReference>
<dbReference type="EMBL" id="SMFZ01000002">
    <property type="protein sequence ID" value="TCK22106.1"/>
    <property type="molecule type" value="Genomic_DNA"/>
</dbReference>
<dbReference type="PANTHER" id="PTHR24321:SF8">
    <property type="entry name" value="ESTRADIOL 17-BETA-DEHYDROGENASE 8-RELATED"/>
    <property type="match status" value="1"/>
</dbReference>
<keyword evidence="5" id="KW-1185">Reference proteome</keyword>
<dbReference type="AlphaFoldDB" id="A0A4V2PHU2"/>
<dbReference type="PRINTS" id="PR00080">
    <property type="entry name" value="SDRFAMILY"/>
</dbReference>